<reference evidence="3" key="1">
    <citation type="submission" date="2021-02" db="EMBL/GenBank/DDBJ databases">
        <authorList>
            <person name="Nowell W R."/>
        </authorList>
    </citation>
    <scope>NUCLEOTIDE SEQUENCE</scope>
</reference>
<comment type="caution">
    <text evidence="3">The sequence shown here is derived from an EMBL/GenBank/DDBJ whole genome shotgun (WGS) entry which is preliminary data.</text>
</comment>
<dbReference type="Proteomes" id="UP000663873">
    <property type="component" value="Unassembled WGS sequence"/>
</dbReference>
<accession>A0A821JM47</accession>
<feature type="non-terminal residue" evidence="3">
    <location>
        <position position="1"/>
    </location>
</feature>
<protein>
    <recommendedName>
        <fullName evidence="1">Nup358/RanBP2 E3 ligase domain-containing protein</fullName>
    </recommendedName>
</protein>
<keyword evidence="4" id="KW-1185">Reference proteome</keyword>
<dbReference type="InterPro" id="IPR022011">
    <property type="entry name" value="IR1-M"/>
</dbReference>
<dbReference type="AlphaFoldDB" id="A0A821JM47"/>
<evidence type="ECO:0000313" key="3">
    <source>
        <dbReference type="EMBL" id="CAF4723428.1"/>
    </source>
</evidence>
<gene>
    <name evidence="2" type="ORF">HFQ381_LOCUS33580</name>
    <name evidence="3" type="ORF">UJA718_LOCUS37376</name>
</gene>
<evidence type="ECO:0000259" key="1">
    <source>
        <dbReference type="Pfam" id="PF12185"/>
    </source>
</evidence>
<evidence type="ECO:0000313" key="4">
    <source>
        <dbReference type="Proteomes" id="UP000663873"/>
    </source>
</evidence>
<dbReference type="EMBL" id="CAJOBO010010926">
    <property type="protein sequence ID" value="CAF4602123.1"/>
    <property type="molecule type" value="Genomic_DNA"/>
</dbReference>
<organism evidence="3 4">
    <name type="scientific">Rotaria socialis</name>
    <dbReference type="NCBI Taxonomy" id="392032"/>
    <lineage>
        <taxon>Eukaryota</taxon>
        <taxon>Metazoa</taxon>
        <taxon>Spiralia</taxon>
        <taxon>Gnathifera</taxon>
        <taxon>Rotifera</taxon>
        <taxon>Eurotatoria</taxon>
        <taxon>Bdelloidea</taxon>
        <taxon>Philodinida</taxon>
        <taxon>Philodinidae</taxon>
        <taxon>Rotaria</taxon>
    </lineage>
</organism>
<name>A0A821JM47_9BILA</name>
<dbReference type="Pfam" id="PF12185">
    <property type="entry name" value="IR1-M"/>
    <property type="match status" value="1"/>
</dbReference>
<dbReference type="EMBL" id="CAJOBP010037064">
    <property type="protein sequence ID" value="CAF4723428.1"/>
    <property type="molecule type" value="Genomic_DNA"/>
</dbReference>
<evidence type="ECO:0000313" key="2">
    <source>
        <dbReference type="EMBL" id="CAF4602123.1"/>
    </source>
</evidence>
<proteinExistence type="predicted"/>
<feature type="domain" description="Nup358/RanBP2 E3 ligase" evidence="1">
    <location>
        <begin position="6"/>
        <end position="27"/>
    </location>
</feature>
<dbReference type="Proteomes" id="UP000663851">
    <property type="component" value="Unassembled WGS sequence"/>
</dbReference>
<sequence length="68" mass="7621">IVSLGEVKPSAEQIDRAKKLQLPSTFFLYENKEPCKGCPGCEQDTPSIVPDESMFFVLLPIIITRHTN</sequence>